<sequence>MRRHLRHLPAIVLLFGLGVLLVSEGRKSARFSDDLRESERQSEAYDLLAAVNRINDDAGLARYREDARLASTGNDGD</sequence>
<organism evidence="1 2">
    <name type="scientific">Limnoglobus roseus</name>
    <dbReference type="NCBI Taxonomy" id="2598579"/>
    <lineage>
        <taxon>Bacteria</taxon>
        <taxon>Pseudomonadati</taxon>
        <taxon>Planctomycetota</taxon>
        <taxon>Planctomycetia</taxon>
        <taxon>Gemmatales</taxon>
        <taxon>Gemmataceae</taxon>
        <taxon>Limnoglobus</taxon>
    </lineage>
</organism>
<dbReference type="RefSeq" id="WP_149113646.1">
    <property type="nucleotide sequence ID" value="NZ_CP042425.1"/>
</dbReference>
<evidence type="ECO:0000313" key="1">
    <source>
        <dbReference type="EMBL" id="QEL19233.1"/>
    </source>
</evidence>
<dbReference type="EMBL" id="CP042425">
    <property type="protein sequence ID" value="QEL19233.1"/>
    <property type="molecule type" value="Genomic_DNA"/>
</dbReference>
<reference evidence="2" key="1">
    <citation type="submission" date="2019-08" db="EMBL/GenBank/DDBJ databases">
        <title>Limnoglobus roseus gen. nov., sp. nov., a novel freshwater planctomycete with a giant genome from the family Gemmataceae.</title>
        <authorList>
            <person name="Kulichevskaya I.S."/>
            <person name="Naumoff D.G."/>
            <person name="Miroshnikov K."/>
            <person name="Ivanova A."/>
            <person name="Philippov D.A."/>
            <person name="Hakobyan A."/>
            <person name="Rijpstra I.C."/>
            <person name="Sinninghe Damste J.S."/>
            <person name="Liesack W."/>
            <person name="Dedysh S.N."/>
        </authorList>
    </citation>
    <scope>NUCLEOTIDE SEQUENCE [LARGE SCALE GENOMIC DNA]</scope>
    <source>
        <strain evidence="2">PX52</strain>
    </source>
</reference>
<name>A0A5C1AM40_9BACT</name>
<proteinExistence type="predicted"/>
<dbReference type="Proteomes" id="UP000324974">
    <property type="component" value="Chromosome"/>
</dbReference>
<protein>
    <submittedName>
        <fullName evidence="1">Uncharacterized protein</fullName>
    </submittedName>
</protein>
<accession>A0A5C1AM40</accession>
<dbReference type="KEGG" id="lrs:PX52LOC_06295"/>
<gene>
    <name evidence="1" type="ORF">PX52LOC_06295</name>
</gene>
<dbReference type="AlphaFoldDB" id="A0A5C1AM40"/>
<evidence type="ECO:0000313" key="2">
    <source>
        <dbReference type="Proteomes" id="UP000324974"/>
    </source>
</evidence>
<keyword evidence="2" id="KW-1185">Reference proteome</keyword>